<keyword evidence="9" id="KW-1185">Reference proteome</keyword>
<dbReference type="InterPro" id="IPR029063">
    <property type="entry name" value="SAM-dependent_MTases_sf"/>
</dbReference>
<dbReference type="RefSeq" id="WP_067498542.1">
    <property type="nucleotide sequence ID" value="NZ_LN999832.1"/>
</dbReference>
<evidence type="ECO:0000256" key="3">
    <source>
        <dbReference type="ARBA" id="ARBA00022552"/>
    </source>
</evidence>
<keyword evidence="3 7" id="KW-0698">rRNA processing</keyword>
<keyword evidence="2 7" id="KW-0963">Cytoplasm</keyword>
<feature type="binding site" evidence="7">
    <location>
        <begin position="35"/>
        <end position="37"/>
    </location>
    <ligand>
        <name>S-adenosyl-L-methionine</name>
        <dbReference type="ChEBI" id="CHEBI:59789"/>
    </ligand>
</feature>
<dbReference type="SUPFAM" id="SSF81799">
    <property type="entry name" value="Putative methyltransferase TM0872, insert domain"/>
    <property type="match status" value="1"/>
</dbReference>
<evidence type="ECO:0000313" key="8">
    <source>
        <dbReference type="EMBL" id="CUX96337.1"/>
    </source>
</evidence>
<dbReference type="Proteomes" id="UP000095665">
    <property type="component" value="Chromosome I"/>
</dbReference>
<dbReference type="STRING" id="1070130.FVIR_GE00497"/>
<dbReference type="EMBL" id="LN999832">
    <property type="protein sequence ID" value="CUX96337.1"/>
    <property type="molecule type" value="Genomic_DNA"/>
</dbReference>
<feature type="binding site" evidence="7">
    <location>
        <position position="101"/>
    </location>
    <ligand>
        <name>S-adenosyl-L-methionine</name>
        <dbReference type="ChEBI" id="CHEBI:59789"/>
    </ligand>
</feature>
<dbReference type="AlphaFoldDB" id="A0A143WS37"/>
<comment type="function">
    <text evidence="7">Specifically methylates the N4 position of cytidine in position 1402 (C1402) of 16S rRNA.</text>
</comment>
<evidence type="ECO:0000256" key="1">
    <source>
        <dbReference type="ARBA" id="ARBA00010396"/>
    </source>
</evidence>
<proteinExistence type="inferred from homology"/>
<evidence type="ECO:0000256" key="7">
    <source>
        <dbReference type="HAMAP-Rule" id="MF_01007"/>
    </source>
</evidence>
<dbReference type="PATRIC" id="fig|1070130.3.peg.827"/>
<reference evidence="9" key="1">
    <citation type="submission" date="2016-01" db="EMBL/GenBank/DDBJ databases">
        <authorList>
            <person name="Husnik F."/>
        </authorList>
    </citation>
    <scope>NUCLEOTIDE SEQUENCE [LARGE SCALE GENOMIC DNA]</scope>
</reference>
<dbReference type="FunFam" id="1.10.150.170:FF:000001">
    <property type="entry name" value="Ribosomal RNA small subunit methyltransferase H"/>
    <property type="match status" value="1"/>
</dbReference>
<evidence type="ECO:0000256" key="6">
    <source>
        <dbReference type="ARBA" id="ARBA00022691"/>
    </source>
</evidence>
<dbReference type="EC" id="2.1.1.199" evidence="7"/>
<comment type="similarity">
    <text evidence="1 7">Belongs to the methyltransferase superfamily. RsmH family.</text>
</comment>
<feature type="binding site" evidence="7">
    <location>
        <position position="79"/>
    </location>
    <ligand>
        <name>S-adenosyl-L-methionine</name>
        <dbReference type="ChEBI" id="CHEBI:59789"/>
    </ligand>
</feature>
<keyword evidence="4 7" id="KW-0489">Methyltransferase</keyword>
<dbReference type="InterPro" id="IPR023397">
    <property type="entry name" value="SAM-dep_MeTrfase_MraW_recog"/>
</dbReference>
<dbReference type="OrthoDB" id="9806637at2"/>
<dbReference type="GO" id="GO:0005737">
    <property type="term" value="C:cytoplasm"/>
    <property type="evidence" value="ECO:0007669"/>
    <property type="project" value="UniProtKB-SubCell"/>
</dbReference>
<evidence type="ECO:0000256" key="4">
    <source>
        <dbReference type="ARBA" id="ARBA00022603"/>
    </source>
</evidence>
<comment type="catalytic activity">
    <reaction evidence="7">
        <text>cytidine(1402) in 16S rRNA + S-adenosyl-L-methionine = N(4)-methylcytidine(1402) in 16S rRNA + S-adenosyl-L-homocysteine + H(+)</text>
        <dbReference type="Rhea" id="RHEA:42928"/>
        <dbReference type="Rhea" id="RHEA-COMP:10286"/>
        <dbReference type="Rhea" id="RHEA-COMP:10287"/>
        <dbReference type="ChEBI" id="CHEBI:15378"/>
        <dbReference type="ChEBI" id="CHEBI:57856"/>
        <dbReference type="ChEBI" id="CHEBI:59789"/>
        <dbReference type="ChEBI" id="CHEBI:74506"/>
        <dbReference type="ChEBI" id="CHEBI:82748"/>
        <dbReference type="EC" id="2.1.1.199"/>
    </reaction>
</comment>
<gene>
    <name evidence="7 8" type="primary">rsmH</name>
    <name evidence="8" type="ORF">FVIR_GE00497</name>
</gene>
<dbReference type="NCBIfam" id="TIGR00006">
    <property type="entry name" value="16S rRNA (cytosine(1402)-N(4))-methyltransferase RsmH"/>
    <property type="match status" value="1"/>
</dbReference>
<dbReference type="InterPro" id="IPR002903">
    <property type="entry name" value="RsmH"/>
</dbReference>
<feature type="binding site" evidence="7">
    <location>
        <position position="108"/>
    </location>
    <ligand>
        <name>S-adenosyl-L-methionine</name>
        <dbReference type="ChEBI" id="CHEBI:59789"/>
    </ligand>
</feature>
<dbReference type="Pfam" id="PF01795">
    <property type="entry name" value="Methyltransf_5"/>
    <property type="match status" value="1"/>
</dbReference>
<dbReference type="HAMAP" id="MF_01007">
    <property type="entry name" value="16SrRNA_methyltr_H"/>
    <property type="match status" value="1"/>
</dbReference>
<evidence type="ECO:0000256" key="2">
    <source>
        <dbReference type="ARBA" id="ARBA00022490"/>
    </source>
</evidence>
<dbReference type="Gene3D" id="1.10.150.170">
    <property type="entry name" value="Putative methyltransferase TM0872, insert domain"/>
    <property type="match status" value="1"/>
</dbReference>
<comment type="subcellular location">
    <subcellularLocation>
        <location evidence="7">Cytoplasm</location>
    </subcellularLocation>
</comment>
<evidence type="ECO:0000313" key="9">
    <source>
        <dbReference type="Proteomes" id="UP000095665"/>
    </source>
</evidence>
<dbReference type="GO" id="GO:0070475">
    <property type="term" value="P:rRNA base methylation"/>
    <property type="evidence" value="ECO:0007669"/>
    <property type="project" value="UniProtKB-UniRule"/>
</dbReference>
<keyword evidence="5 7" id="KW-0808">Transferase</keyword>
<organism evidence="8 9">
    <name type="scientific">Candidatus Gullanella endobia</name>
    <dbReference type="NCBI Taxonomy" id="1070130"/>
    <lineage>
        <taxon>Bacteria</taxon>
        <taxon>Pseudomonadati</taxon>
        <taxon>Pseudomonadota</taxon>
        <taxon>Gammaproteobacteria</taxon>
        <taxon>Enterobacterales</taxon>
        <taxon>Enterobacteriaceae</taxon>
        <taxon>Candidatus Gullanella</taxon>
    </lineage>
</organism>
<dbReference type="KEGG" id="ged:FVIR_GE00497"/>
<dbReference type="GO" id="GO:0071424">
    <property type="term" value="F:rRNA (cytosine-N4-)-methyltransferase activity"/>
    <property type="evidence" value="ECO:0007669"/>
    <property type="project" value="UniProtKB-UniRule"/>
</dbReference>
<evidence type="ECO:0000256" key="5">
    <source>
        <dbReference type="ARBA" id="ARBA00022679"/>
    </source>
</evidence>
<keyword evidence="6 7" id="KW-0949">S-adenosyl-L-methionine</keyword>
<dbReference type="SUPFAM" id="SSF53335">
    <property type="entry name" value="S-adenosyl-L-methionine-dependent methyltransferases"/>
    <property type="match status" value="1"/>
</dbReference>
<dbReference type="Gene3D" id="3.40.50.150">
    <property type="entry name" value="Vaccinia Virus protein VP39"/>
    <property type="match status" value="1"/>
</dbReference>
<accession>A0A143WS37</accession>
<dbReference type="PANTHER" id="PTHR11265:SF0">
    <property type="entry name" value="12S RRNA N4-METHYLCYTIDINE METHYLTRANSFERASE"/>
    <property type="match status" value="1"/>
</dbReference>
<sequence length="315" mass="35425">MSENYLHFTVLLNEAVKSLNLRPNGIYLDGTFGRGGHSRLILSKLNAQGRLFAIDCDPSAIEAAKTIQDSRFTIIHGPFSAMVEYMAQRDLLGKVDGILLDLGLSSPQIDDPNRGFSFMRDGPLDMRMNTTYGQSAAQWLSQASVQEIALVFKTFGEERFSNRIAQAIVAYNHQKPITRTHELAKLISNTVPFHDKHKHPATRCFQAIRIYINNELEEIRTALDGMLTVLAPGGRLAIISFHSLEDRLVKQFIRQNSRGYQLPIGLPLTSSQIALQYHNQRQLKALGKIKPSEKEISNNPRARSSILRFAEKLIL</sequence>
<dbReference type="PIRSF" id="PIRSF004486">
    <property type="entry name" value="MraW"/>
    <property type="match status" value="1"/>
</dbReference>
<dbReference type="PANTHER" id="PTHR11265">
    <property type="entry name" value="S-ADENOSYL-METHYLTRANSFERASE MRAW"/>
    <property type="match status" value="1"/>
</dbReference>
<protein>
    <recommendedName>
        <fullName evidence="7">Ribosomal RNA small subunit methyltransferase H</fullName>
        <ecNumber evidence="7">2.1.1.199</ecNumber>
    </recommendedName>
    <alternativeName>
        <fullName evidence="7">16S rRNA m(4)C1402 methyltransferase</fullName>
    </alternativeName>
    <alternativeName>
        <fullName evidence="7">rRNA (cytosine-N(4)-)-methyltransferase RsmH</fullName>
    </alternativeName>
</protein>
<feature type="binding site" evidence="7">
    <location>
        <position position="55"/>
    </location>
    <ligand>
        <name>S-adenosyl-L-methionine</name>
        <dbReference type="ChEBI" id="CHEBI:59789"/>
    </ligand>
</feature>
<name>A0A143WS37_9ENTR</name>